<name>A0ACB7ZRY2_9AGAM</name>
<sequence>MLMTMLIKLQSSNAGPVLVKFRAPAEVTMAPHTSSRRRITEMKAKDAEYRHPRHATPRFDATVPHSTGKQHDPVHAGKIQAHTEKKRNTQVVVYLDCRVGKGVLGMDSSRTLACLSGGAIGLDALGWRLASAAAGHRLEHQLEQRRGNYPEQRLGLSEGQDEARCGRSIGVICALVIVDHFPRFKSRQTATNNKVISESDSERGQGDRPGAGESSSMFRWFYENSYFGKLDCHFAIHRDVKACVLREFKIVPSVVSSIRMLAIIASAFYWILPDGHTSLANVIANRVLPLRANNVELGGDLIITGVWRDTDRGRAPTGDVVDFKLRRIFDACAVWLEKF</sequence>
<gene>
    <name evidence="1" type="ORF">BJ138DRAFT_1191535</name>
</gene>
<protein>
    <submittedName>
        <fullName evidence="1">Uncharacterized protein</fullName>
    </submittedName>
</protein>
<comment type="caution">
    <text evidence="1">The sequence shown here is derived from an EMBL/GenBank/DDBJ whole genome shotgun (WGS) entry which is preliminary data.</text>
</comment>
<organism evidence="1 2">
    <name type="scientific">Hygrophoropsis aurantiaca</name>
    <dbReference type="NCBI Taxonomy" id="72124"/>
    <lineage>
        <taxon>Eukaryota</taxon>
        <taxon>Fungi</taxon>
        <taxon>Dikarya</taxon>
        <taxon>Basidiomycota</taxon>
        <taxon>Agaricomycotina</taxon>
        <taxon>Agaricomycetes</taxon>
        <taxon>Agaricomycetidae</taxon>
        <taxon>Boletales</taxon>
        <taxon>Coniophorineae</taxon>
        <taxon>Hygrophoropsidaceae</taxon>
        <taxon>Hygrophoropsis</taxon>
    </lineage>
</organism>
<evidence type="ECO:0000313" key="1">
    <source>
        <dbReference type="EMBL" id="KAH7903599.1"/>
    </source>
</evidence>
<proteinExistence type="predicted"/>
<accession>A0ACB7ZRY2</accession>
<dbReference type="Proteomes" id="UP000790377">
    <property type="component" value="Unassembled WGS sequence"/>
</dbReference>
<keyword evidence="2" id="KW-1185">Reference proteome</keyword>
<dbReference type="EMBL" id="MU268867">
    <property type="protein sequence ID" value="KAH7903599.1"/>
    <property type="molecule type" value="Genomic_DNA"/>
</dbReference>
<reference evidence="1" key="1">
    <citation type="journal article" date="2021" name="New Phytol.">
        <title>Evolutionary innovations through gain and loss of genes in the ectomycorrhizal Boletales.</title>
        <authorList>
            <person name="Wu G."/>
            <person name="Miyauchi S."/>
            <person name="Morin E."/>
            <person name="Kuo A."/>
            <person name="Drula E."/>
            <person name="Varga T."/>
            <person name="Kohler A."/>
            <person name="Feng B."/>
            <person name="Cao Y."/>
            <person name="Lipzen A."/>
            <person name="Daum C."/>
            <person name="Hundley H."/>
            <person name="Pangilinan J."/>
            <person name="Johnson J."/>
            <person name="Barry K."/>
            <person name="LaButti K."/>
            <person name="Ng V."/>
            <person name="Ahrendt S."/>
            <person name="Min B."/>
            <person name="Choi I.G."/>
            <person name="Park H."/>
            <person name="Plett J.M."/>
            <person name="Magnuson J."/>
            <person name="Spatafora J.W."/>
            <person name="Nagy L.G."/>
            <person name="Henrissat B."/>
            <person name="Grigoriev I.V."/>
            <person name="Yang Z.L."/>
            <person name="Xu J."/>
            <person name="Martin F.M."/>
        </authorList>
    </citation>
    <scope>NUCLEOTIDE SEQUENCE</scope>
    <source>
        <strain evidence="1">ATCC 28755</strain>
    </source>
</reference>
<evidence type="ECO:0000313" key="2">
    <source>
        <dbReference type="Proteomes" id="UP000790377"/>
    </source>
</evidence>